<name>A0A8J9YLY7_BRALA</name>
<organism evidence="1 2">
    <name type="scientific">Branchiostoma lanceolatum</name>
    <name type="common">Common lancelet</name>
    <name type="synonym">Amphioxus lanceolatum</name>
    <dbReference type="NCBI Taxonomy" id="7740"/>
    <lineage>
        <taxon>Eukaryota</taxon>
        <taxon>Metazoa</taxon>
        <taxon>Chordata</taxon>
        <taxon>Cephalochordata</taxon>
        <taxon>Leptocardii</taxon>
        <taxon>Amphioxiformes</taxon>
        <taxon>Branchiostomatidae</taxon>
        <taxon>Branchiostoma</taxon>
    </lineage>
</organism>
<evidence type="ECO:0000313" key="1">
    <source>
        <dbReference type="EMBL" id="CAH1233552.1"/>
    </source>
</evidence>
<keyword evidence="2" id="KW-1185">Reference proteome</keyword>
<dbReference type="AlphaFoldDB" id="A0A8J9YLY7"/>
<proteinExistence type="predicted"/>
<evidence type="ECO:0000313" key="2">
    <source>
        <dbReference type="Proteomes" id="UP000838412"/>
    </source>
</evidence>
<sequence length="101" mass="10707">MDAIPCYQGPFCERCNVERKGPGEVGPVSVVSVTYPLAWVFNTWPQRHPGCLCECGLGVGLASVTRCAAEVVVCLVCCVTHPLGVQHLPIEIPLGALNTDG</sequence>
<reference evidence="1" key="1">
    <citation type="submission" date="2022-01" db="EMBL/GenBank/DDBJ databases">
        <authorList>
            <person name="Braso-Vives M."/>
        </authorList>
    </citation>
    <scope>NUCLEOTIDE SEQUENCE</scope>
</reference>
<protein>
    <submittedName>
        <fullName evidence="1">Hypp789 protein</fullName>
    </submittedName>
</protein>
<dbReference type="EMBL" id="OV696686">
    <property type="protein sequence ID" value="CAH1233552.1"/>
    <property type="molecule type" value="Genomic_DNA"/>
</dbReference>
<accession>A0A8J9YLY7</accession>
<dbReference type="Proteomes" id="UP000838412">
    <property type="component" value="Chromosome 1"/>
</dbReference>
<gene>
    <name evidence="1" type="primary">Hypp789</name>
    <name evidence="1" type="ORF">BLAG_LOCUS2287</name>
</gene>